<protein>
    <recommendedName>
        <fullName evidence="2">N-acetyltransferase domain-containing protein</fullName>
    </recommendedName>
</protein>
<dbReference type="InterPro" id="IPR025676">
    <property type="entry name" value="Clr5_dom"/>
</dbReference>
<dbReference type="AlphaFoldDB" id="A0A1V6PA99"/>
<dbReference type="PROSITE" id="PS51186">
    <property type="entry name" value="GNAT"/>
    <property type="match status" value="1"/>
</dbReference>
<dbReference type="GO" id="GO:0016747">
    <property type="term" value="F:acyltransferase activity, transferring groups other than amino-acyl groups"/>
    <property type="evidence" value="ECO:0007669"/>
    <property type="project" value="InterPro"/>
</dbReference>
<dbReference type="CDD" id="cd04301">
    <property type="entry name" value="NAT_SF"/>
    <property type="match status" value="1"/>
</dbReference>
<sequence length="436" mass="48396">MDATTTGTPDNETEDNTATPAKTATPGSVAIPGNSATPGTAVTPIHSAQDAWRSLTMQASAGSRPRIPLPMDTTPTVGPSPVGRRKIDLETYKDDIIALNAQKMSAREISAILKQKYGLEVSKITLQRRLQVWEIPWRQRAAHGTSSKPELISRVKTLLSEAKYSTKEILNILSDEGFPISDHTLRKIRIGLGIRLRVDDPEKLGPEFTTMKTKRTPPQKVIRPATEAYLPQIRDISTHYILHTSLTFAQAPPTFESYATKLHDLASRGLPYMAMVDKTQKAPDGNRFVLGYGYLSPFRGHLVSYAPTVELSLFVHPDYHGRSIGSNLLRYLLDRVKHGEVNHGCEGETNQGIEPPIRVRNVIAVMAVDPEGKDEGEALRRWYIKRGFEECGRLKKIGYKRGHWIDTVYLQYSVPEADTSPPIDTAPPENTSPEDA</sequence>
<evidence type="ECO:0000313" key="4">
    <source>
        <dbReference type="Proteomes" id="UP000191522"/>
    </source>
</evidence>
<feature type="region of interest" description="Disordered" evidence="1">
    <location>
        <begin position="416"/>
        <end position="436"/>
    </location>
</feature>
<feature type="region of interest" description="Disordered" evidence="1">
    <location>
        <begin position="1"/>
        <end position="42"/>
    </location>
</feature>
<gene>
    <name evidence="3" type="ORF">PENDEC_c013G03756</name>
</gene>
<proteinExistence type="predicted"/>
<feature type="compositionally biased region" description="Polar residues" evidence="1">
    <location>
        <begin position="1"/>
        <end position="26"/>
    </location>
</feature>
<dbReference type="OrthoDB" id="2129362at2759"/>
<organism evidence="3 4">
    <name type="scientific">Penicillium decumbens</name>
    <dbReference type="NCBI Taxonomy" id="69771"/>
    <lineage>
        <taxon>Eukaryota</taxon>
        <taxon>Fungi</taxon>
        <taxon>Dikarya</taxon>
        <taxon>Ascomycota</taxon>
        <taxon>Pezizomycotina</taxon>
        <taxon>Eurotiomycetes</taxon>
        <taxon>Eurotiomycetidae</taxon>
        <taxon>Eurotiales</taxon>
        <taxon>Aspergillaceae</taxon>
        <taxon>Penicillium</taxon>
    </lineage>
</organism>
<keyword evidence="4" id="KW-1185">Reference proteome</keyword>
<dbReference type="EMBL" id="MDYL01000013">
    <property type="protein sequence ID" value="OQD73911.1"/>
    <property type="molecule type" value="Genomic_DNA"/>
</dbReference>
<accession>A0A1V6PA99</accession>
<dbReference type="SUPFAM" id="SSF55729">
    <property type="entry name" value="Acyl-CoA N-acyltransferases (Nat)"/>
    <property type="match status" value="1"/>
</dbReference>
<name>A0A1V6PA99_PENDC</name>
<reference evidence="4" key="1">
    <citation type="journal article" date="2017" name="Nat. Microbiol.">
        <title>Global analysis of biosynthetic gene clusters reveals vast potential of secondary metabolite production in Penicillium species.</title>
        <authorList>
            <person name="Nielsen J.C."/>
            <person name="Grijseels S."/>
            <person name="Prigent S."/>
            <person name="Ji B."/>
            <person name="Dainat J."/>
            <person name="Nielsen K.F."/>
            <person name="Frisvad J.C."/>
            <person name="Workman M."/>
            <person name="Nielsen J."/>
        </authorList>
    </citation>
    <scope>NUCLEOTIDE SEQUENCE [LARGE SCALE GENOMIC DNA]</scope>
    <source>
        <strain evidence="4">IBT 11843</strain>
    </source>
</reference>
<dbReference type="Gene3D" id="3.40.630.30">
    <property type="match status" value="1"/>
</dbReference>
<feature type="region of interest" description="Disordered" evidence="1">
    <location>
        <begin position="58"/>
        <end position="84"/>
    </location>
</feature>
<dbReference type="InterPro" id="IPR000182">
    <property type="entry name" value="GNAT_dom"/>
</dbReference>
<dbReference type="Proteomes" id="UP000191522">
    <property type="component" value="Unassembled WGS sequence"/>
</dbReference>
<evidence type="ECO:0000259" key="2">
    <source>
        <dbReference type="PROSITE" id="PS51186"/>
    </source>
</evidence>
<comment type="caution">
    <text evidence="3">The sequence shown here is derived from an EMBL/GenBank/DDBJ whole genome shotgun (WGS) entry which is preliminary data.</text>
</comment>
<dbReference type="InterPro" id="IPR016181">
    <property type="entry name" value="Acyl_CoA_acyltransferase"/>
</dbReference>
<dbReference type="STRING" id="69771.A0A1V6PA99"/>
<feature type="domain" description="N-acetyltransferase" evidence="2">
    <location>
        <begin position="220"/>
        <end position="415"/>
    </location>
</feature>
<dbReference type="Pfam" id="PF14420">
    <property type="entry name" value="Clr5"/>
    <property type="match status" value="1"/>
</dbReference>
<evidence type="ECO:0000256" key="1">
    <source>
        <dbReference type="SAM" id="MobiDB-lite"/>
    </source>
</evidence>
<dbReference type="Pfam" id="PF13508">
    <property type="entry name" value="Acetyltransf_7"/>
    <property type="match status" value="1"/>
</dbReference>
<evidence type="ECO:0000313" key="3">
    <source>
        <dbReference type="EMBL" id="OQD73911.1"/>
    </source>
</evidence>